<comment type="similarity">
    <text evidence="4">Belongs to the helicase family. DinG subfamily.</text>
</comment>
<accession>H9UGQ5</accession>
<dbReference type="GO" id="GO:0003676">
    <property type="term" value="F:nucleic acid binding"/>
    <property type="evidence" value="ECO:0007669"/>
    <property type="project" value="InterPro"/>
</dbReference>
<dbReference type="GO" id="GO:0003678">
    <property type="term" value="F:DNA helicase activity"/>
    <property type="evidence" value="ECO:0007669"/>
    <property type="project" value="TreeGrafter"/>
</dbReference>
<dbReference type="HOGENOM" id="CLU_012117_2_0_12"/>
<dbReference type="InterPro" id="IPR025657">
    <property type="entry name" value="RadC_JAB"/>
</dbReference>
<dbReference type="PANTHER" id="PTHR11472:SF34">
    <property type="entry name" value="REGULATOR OF TELOMERE ELONGATION HELICASE 1"/>
    <property type="match status" value="1"/>
</dbReference>
<dbReference type="PATRIC" id="fig|889378.3.peg.606"/>
<dbReference type="InterPro" id="IPR020891">
    <property type="entry name" value="UPF0758_CS"/>
</dbReference>
<evidence type="ECO:0000256" key="2">
    <source>
        <dbReference type="ARBA" id="ARBA00022801"/>
    </source>
</evidence>
<dbReference type="InterPro" id="IPR006555">
    <property type="entry name" value="ATP-dep_Helicase_C"/>
</dbReference>
<protein>
    <submittedName>
        <fullName evidence="6">DNA helicase, Rad3</fullName>
    </submittedName>
</protein>
<dbReference type="RefSeq" id="WP_014454695.1">
    <property type="nucleotide sequence ID" value="NC_017098.1"/>
</dbReference>
<evidence type="ECO:0000256" key="3">
    <source>
        <dbReference type="ARBA" id="ARBA00022840"/>
    </source>
</evidence>
<dbReference type="PANTHER" id="PTHR11472">
    <property type="entry name" value="DNA REPAIR DEAD HELICASE RAD3/XP-D SUBFAMILY MEMBER"/>
    <property type="match status" value="1"/>
</dbReference>
<dbReference type="SMART" id="SM00487">
    <property type="entry name" value="DEXDc"/>
    <property type="match status" value="1"/>
</dbReference>
<keyword evidence="3" id="KW-0067">ATP-binding</keyword>
<keyword evidence="1" id="KW-0547">Nucleotide-binding</keyword>
<dbReference type="KEGG" id="sfc:Spiaf_0597"/>
<gene>
    <name evidence="6" type="ordered locus">Spiaf_0597</name>
</gene>
<dbReference type="Pfam" id="PF04002">
    <property type="entry name" value="RadC"/>
    <property type="match status" value="1"/>
</dbReference>
<dbReference type="GO" id="GO:0005524">
    <property type="term" value="F:ATP binding"/>
    <property type="evidence" value="ECO:0007669"/>
    <property type="project" value="UniProtKB-KW"/>
</dbReference>
<dbReference type="GO" id="GO:0016818">
    <property type="term" value="F:hydrolase activity, acting on acid anhydrides, in phosphorus-containing anhydrides"/>
    <property type="evidence" value="ECO:0007669"/>
    <property type="project" value="InterPro"/>
</dbReference>
<keyword evidence="7" id="KW-1185">Reference proteome</keyword>
<dbReference type="InterPro" id="IPR014001">
    <property type="entry name" value="Helicase_ATP-bd"/>
</dbReference>
<feature type="domain" description="Helicase ATP-binding" evidence="5">
    <location>
        <begin position="134"/>
        <end position="422"/>
    </location>
</feature>
<dbReference type="PROSITE" id="PS01302">
    <property type="entry name" value="UPF0758"/>
    <property type="match status" value="1"/>
</dbReference>
<dbReference type="EMBL" id="CP003282">
    <property type="protein sequence ID" value="AFG36698.1"/>
    <property type="molecule type" value="Genomic_DNA"/>
</dbReference>
<keyword evidence="2" id="KW-0378">Hydrolase</keyword>
<dbReference type="SMART" id="SM00491">
    <property type="entry name" value="HELICc2"/>
    <property type="match status" value="1"/>
</dbReference>
<sequence length="819" mass="90815">MQFADRAPEHIRTAMSTAIQEADGSEVLFIGSVDAQKQLCEVRVAARGNASQVPAPPAHTGAGDVVIHNHPSGTLIPSPADLRVAAELGEMGIGFYIINNAADMVYVVVEPLPPAAIERLDIDDLTALIDHDGRLGSIKPGFEPRESQIAMLRATADGFNEDQIKVIEAGTGVGKSFAYLIPAIAWAARNDERVVISTATINLQQQLIEKDIPTVQRLLGTKLKTVLVKGRSNYLCSHRLDEQITEKKTLFESPPEDLQAVADWAVRTKTGDKTELPFLPDPGLWAAVCADPDACSGRRCRSGEPCFIVKARREAASAQILVANHHLLFADLAMRTKGFGFETTVILPPFKRLILDEAHNIEKSATSYFSESFNRYNLQKYLRMLYRSQRGKQFGSLLELEAYGTLNPAVVPALIQAVQQAADNLDASVRYILGERFTLRIIPDPEHGVPAEIREGLYQPLLLLRRAIARLTDVLAQAIRDLPEEYAEEPGVLDVRLLVRRLEGIAEICSTIAADEHRPELVFWLERRSTSRQEVYIQYSITPLNIASMMQEAVFEPLSTVICTSATLTIRNSFSYIDSRIGLGDITDDRVGHHSLPSPFAYHERVLLGIPTDAPEPNRQEDYQQFLRDFVPRALLASKGSGLVLFTSYRLLAEIHSRVKPQLEAAGIAVLRQGEDHRSRLLERFNRDTSSVLFATQSFWEGVDSPGDSLRLVIMTRLPFPVPDDPIHQARCDAITAAGGSAFMHLSVPEAIMRFKQGFGRLMRTTTDHGAVIVTDARLLTKRYGSHFLSSLPETLRITAPSQQVLERTELFLDESTRP</sequence>
<dbReference type="Gene3D" id="3.40.140.10">
    <property type="entry name" value="Cytidine Deaminase, domain 2"/>
    <property type="match status" value="1"/>
</dbReference>
<evidence type="ECO:0000256" key="1">
    <source>
        <dbReference type="ARBA" id="ARBA00022741"/>
    </source>
</evidence>
<dbReference type="InterPro" id="IPR027417">
    <property type="entry name" value="P-loop_NTPase"/>
</dbReference>
<dbReference type="InterPro" id="IPR045028">
    <property type="entry name" value="DinG/Rad3-like"/>
</dbReference>
<dbReference type="Proteomes" id="UP000007383">
    <property type="component" value="Chromosome"/>
</dbReference>
<evidence type="ECO:0000256" key="4">
    <source>
        <dbReference type="ARBA" id="ARBA00038058"/>
    </source>
</evidence>
<dbReference type="AlphaFoldDB" id="H9UGQ5"/>
<evidence type="ECO:0000313" key="6">
    <source>
        <dbReference type="EMBL" id="AFG36698.1"/>
    </source>
</evidence>
<dbReference type="Pfam" id="PF13307">
    <property type="entry name" value="Helicase_C_2"/>
    <property type="match status" value="1"/>
</dbReference>
<dbReference type="Gene3D" id="3.40.50.300">
    <property type="entry name" value="P-loop containing nucleotide triphosphate hydrolases"/>
    <property type="match status" value="2"/>
</dbReference>
<dbReference type="OrthoDB" id="9803913at2"/>
<reference evidence="7" key="1">
    <citation type="journal article" date="2013" name="Stand. Genomic Sci.">
        <title>Complete genome sequence of the halophilic bacterium Spirochaeta africana type strain (Z-7692(T)) from the alkaline Lake Magadi in the East African Rift.</title>
        <authorList>
            <person name="Liolos K."/>
            <person name="Abt B."/>
            <person name="Scheuner C."/>
            <person name="Teshima H."/>
            <person name="Held B."/>
            <person name="Lapidus A."/>
            <person name="Nolan M."/>
            <person name="Lucas S."/>
            <person name="Deshpande S."/>
            <person name="Cheng J.F."/>
            <person name="Tapia R."/>
            <person name="Goodwin L.A."/>
            <person name="Pitluck S."/>
            <person name="Pagani I."/>
            <person name="Ivanova N."/>
            <person name="Mavromatis K."/>
            <person name="Mikhailova N."/>
            <person name="Huntemann M."/>
            <person name="Pati A."/>
            <person name="Chen A."/>
            <person name="Palaniappan K."/>
            <person name="Land M."/>
            <person name="Rohde M."/>
            <person name="Tindall B.J."/>
            <person name="Detter J.C."/>
            <person name="Goker M."/>
            <person name="Bristow J."/>
            <person name="Eisen J.A."/>
            <person name="Markowitz V."/>
            <person name="Hugenholtz P."/>
            <person name="Woyke T."/>
            <person name="Klenk H.P."/>
            <person name="Kyrpides N.C."/>
        </authorList>
    </citation>
    <scope>NUCLEOTIDE SEQUENCE</scope>
    <source>
        <strain evidence="7">ATCC 700263 / DSM 8902 / Z-7692</strain>
    </source>
</reference>
<keyword evidence="6" id="KW-0347">Helicase</keyword>
<dbReference type="eggNOG" id="COG1199">
    <property type="taxonomic scope" value="Bacteria"/>
</dbReference>
<dbReference type="GO" id="GO:0006139">
    <property type="term" value="P:nucleobase-containing compound metabolic process"/>
    <property type="evidence" value="ECO:0007669"/>
    <property type="project" value="InterPro"/>
</dbReference>
<evidence type="ECO:0000259" key="5">
    <source>
        <dbReference type="PROSITE" id="PS51193"/>
    </source>
</evidence>
<dbReference type="SUPFAM" id="SSF52540">
    <property type="entry name" value="P-loop containing nucleoside triphosphate hydrolases"/>
    <property type="match status" value="2"/>
</dbReference>
<dbReference type="STRING" id="889378.Spiaf_0597"/>
<name>H9UGQ5_SPIAZ</name>
<dbReference type="InterPro" id="IPR014013">
    <property type="entry name" value="Helic_SF1/SF2_ATP-bd_DinG/Rad3"/>
</dbReference>
<proteinExistence type="inferred from homology"/>
<dbReference type="PROSITE" id="PS51193">
    <property type="entry name" value="HELICASE_ATP_BIND_2"/>
    <property type="match status" value="1"/>
</dbReference>
<organism evidence="6 7">
    <name type="scientific">Spirochaeta africana (strain ATCC 700263 / DSM 8902 / Z-7692)</name>
    <dbReference type="NCBI Taxonomy" id="889378"/>
    <lineage>
        <taxon>Bacteria</taxon>
        <taxon>Pseudomonadati</taxon>
        <taxon>Spirochaetota</taxon>
        <taxon>Spirochaetia</taxon>
        <taxon>Spirochaetales</taxon>
        <taxon>Spirochaetaceae</taxon>
        <taxon>Spirochaeta</taxon>
    </lineage>
</organism>
<evidence type="ECO:0000313" key="7">
    <source>
        <dbReference type="Proteomes" id="UP000007383"/>
    </source>
</evidence>